<protein>
    <submittedName>
        <fullName evidence="1">Uncharacterized protein</fullName>
    </submittedName>
</protein>
<reference evidence="1" key="1">
    <citation type="submission" date="2021-02" db="EMBL/GenBank/DDBJ databases">
        <authorList>
            <person name="Nowell W R."/>
        </authorList>
    </citation>
    <scope>NUCLEOTIDE SEQUENCE</scope>
</reference>
<comment type="caution">
    <text evidence="1">The sequence shown here is derived from an EMBL/GenBank/DDBJ whole genome shotgun (WGS) entry which is preliminary data.</text>
</comment>
<dbReference type="EMBL" id="CAJOBI010109110">
    <property type="protein sequence ID" value="CAF4624379.1"/>
    <property type="molecule type" value="Genomic_DNA"/>
</dbReference>
<dbReference type="Proteomes" id="UP000676336">
    <property type="component" value="Unassembled WGS sequence"/>
</dbReference>
<evidence type="ECO:0000313" key="2">
    <source>
        <dbReference type="Proteomes" id="UP000676336"/>
    </source>
</evidence>
<feature type="non-terminal residue" evidence="1">
    <location>
        <position position="59"/>
    </location>
</feature>
<evidence type="ECO:0000313" key="1">
    <source>
        <dbReference type="EMBL" id="CAF4624379.1"/>
    </source>
</evidence>
<sequence length="59" mass="7066">MKLLRWKTWRTNPKYISQHEGNKKPSMFNPPRFCTAQLTVISTIKDNDDIDQIAFQERQ</sequence>
<accession>A0A8S2ZDZ0</accession>
<gene>
    <name evidence="1" type="ORF">SMN809_LOCUS40031</name>
</gene>
<proteinExistence type="predicted"/>
<name>A0A8S2ZDZ0_9BILA</name>
<organism evidence="1 2">
    <name type="scientific">Rotaria magnacalcarata</name>
    <dbReference type="NCBI Taxonomy" id="392030"/>
    <lineage>
        <taxon>Eukaryota</taxon>
        <taxon>Metazoa</taxon>
        <taxon>Spiralia</taxon>
        <taxon>Gnathifera</taxon>
        <taxon>Rotifera</taxon>
        <taxon>Eurotatoria</taxon>
        <taxon>Bdelloidea</taxon>
        <taxon>Philodinida</taxon>
        <taxon>Philodinidae</taxon>
        <taxon>Rotaria</taxon>
    </lineage>
</organism>
<dbReference type="AlphaFoldDB" id="A0A8S2ZDZ0"/>